<evidence type="ECO:0000256" key="6">
    <source>
        <dbReference type="ARBA" id="ARBA00022777"/>
    </source>
</evidence>
<evidence type="ECO:0000259" key="11">
    <source>
        <dbReference type="PROSITE" id="PS50885"/>
    </source>
</evidence>
<gene>
    <name evidence="12" type="ORF">HMPREF9473_01972</name>
</gene>
<keyword evidence="9" id="KW-0812">Transmembrane</keyword>
<keyword evidence="8 9" id="KW-0472">Membrane</keyword>
<feature type="domain" description="Histidine kinase" evidence="10">
    <location>
        <begin position="142"/>
        <end position="356"/>
    </location>
</feature>
<sequence length="365" mass="41370">MNQTTENRGYRVRRNHFPIPMFLITFLVLLMMGGIHYGVTLWVNVMTENHVIRTTVVILYWVLVSASLTLLTRWQMKKTYEIPLQNMAEATSRVANGDFSVYVPPLHTNDRLDYLDVMMMDFNRMVEELGSIETLKTDFFSNVSHEIKTPIAVILGAAENLKREDLPEERRQEFVDTIIQSSRKLSNLITNILKLNKLEKQNIQPLPEEFDLCEQLCGCVMQFEDVMEEKQIDFEARLEDACMIRADASLLELVWSNLLSNAFKFTEEGGNVRLTQSSSDGEVVVSVADSGCGMGPETMKNMFDKFYQGDTSHAVSGNGLGLALALRIVQMMGGTIQVESEIGVGSIFTVRMPVDGDREVDRRQD</sequence>
<proteinExistence type="predicted"/>
<feature type="transmembrane region" description="Helical" evidence="9">
    <location>
        <begin position="51"/>
        <end position="71"/>
    </location>
</feature>
<dbReference type="EMBL" id="ADLN01000037">
    <property type="protein sequence ID" value="EHI60029.1"/>
    <property type="molecule type" value="Genomic_DNA"/>
</dbReference>
<dbReference type="Proteomes" id="UP000005384">
    <property type="component" value="Unassembled WGS sequence"/>
</dbReference>
<dbReference type="InterPro" id="IPR005467">
    <property type="entry name" value="His_kinase_dom"/>
</dbReference>
<protein>
    <recommendedName>
        <fullName evidence="3">histidine kinase</fullName>
        <ecNumber evidence="3">2.7.13.3</ecNumber>
    </recommendedName>
</protein>
<dbReference type="InterPro" id="IPR003594">
    <property type="entry name" value="HATPase_dom"/>
</dbReference>
<comment type="catalytic activity">
    <reaction evidence="1">
        <text>ATP + protein L-histidine = ADP + protein N-phospho-L-histidine.</text>
        <dbReference type="EC" id="2.7.13.3"/>
    </reaction>
</comment>
<evidence type="ECO:0000256" key="1">
    <source>
        <dbReference type="ARBA" id="ARBA00000085"/>
    </source>
</evidence>
<evidence type="ECO:0000313" key="12">
    <source>
        <dbReference type="EMBL" id="EHI60029.1"/>
    </source>
</evidence>
<comment type="caution">
    <text evidence="12">The sequence shown here is derived from an EMBL/GenBank/DDBJ whole genome shotgun (WGS) entry which is preliminary data.</text>
</comment>
<keyword evidence="6" id="KW-0418">Kinase</keyword>
<dbReference type="AlphaFoldDB" id="G5IEP5"/>
<dbReference type="SUPFAM" id="SSF47384">
    <property type="entry name" value="Homodimeric domain of signal transducing histidine kinase"/>
    <property type="match status" value="1"/>
</dbReference>
<dbReference type="GO" id="GO:0000155">
    <property type="term" value="F:phosphorelay sensor kinase activity"/>
    <property type="evidence" value="ECO:0007669"/>
    <property type="project" value="InterPro"/>
</dbReference>
<dbReference type="Pfam" id="PF02518">
    <property type="entry name" value="HATPase_c"/>
    <property type="match status" value="1"/>
</dbReference>
<keyword evidence="7" id="KW-0902">Two-component regulatory system</keyword>
<dbReference type="SUPFAM" id="SSF55874">
    <property type="entry name" value="ATPase domain of HSP90 chaperone/DNA topoisomerase II/histidine kinase"/>
    <property type="match status" value="1"/>
</dbReference>
<evidence type="ECO:0000256" key="5">
    <source>
        <dbReference type="ARBA" id="ARBA00022679"/>
    </source>
</evidence>
<dbReference type="Pfam" id="PF00512">
    <property type="entry name" value="HisKA"/>
    <property type="match status" value="1"/>
</dbReference>
<evidence type="ECO:0000256" key="9">
    <source>
        <dbReference type="SAM" id="Phobius"/>
    </source>
</evidence>
<dbReference type="SUPFAM" id="SSF158472">
    <property type="entry name" value="HAMP domain-like"/>
    <property type="match status" value="1"/>
</dbReference>
<dbReference type="Gene3D" id="1.10.287.130">
    <property type="match status" value="1"/>
</dbReference>
<dbReference type="GO" id="GO:0016020">
    <property type="term" value="C:membrane"/>
    <property type="evidence" value="ECO:0007669"/>
    <property type="project" value="UniProtKB-SubCell"/>
</dbReference>
<dbReference type="RefSeq" id="WP_006779952.1">
    <property type="nucleotide sequence ID" value="NZ_CP040506.1"/>
</dbReference>
<dbReference type="PATRIC" id="fig|742737.3.peg.1998"/>
<dbReference type="Gene3D" id="6.10.340.10">
    <property type="match status" value="1"/>
</dbReference>
<feature type="transmembrane region" description="Helical" evidence="9">
    <location>
        <begin position="21"/>
        <end position="39"/>
    </location>
</feature>
<dbReference type="InterPro" id="IPR003661">
    <property type="entry name" value="HisK_dim/P_dom"/>
</dbReference>
<accession>G5IEP5</accession>
<dbReference type="InterPro" id="IPR003660">
    <property type="entry name" value="HAMP_dom"/>
</dbReference>
<dbReference type="Gene3D" id="3.30.565.10">
    <property type="entry name" value="Histidine kinase-like ATPase, C-terminal domain"/>
    <property type="match status" value="1"/>
</dbReference>
<evidence type="ECO:0000313" key="13">
    <source>
        <dbReference type="Proteomes" id="UP000005384"/>
    </source>
</evidence>
<evidence type="ECO:0000256" key="4">
    <source>
        <dbReference type="ARBA" id="ARBA00022553"/>
    </source>
</evidence>
<organism evidence="12 13">
    <name type="scientific">Hungatella hathewayi WAL-18680</name>
    <dbReference type="NCBI Taxonomy" id="742737"/>
    <lineage>
        <taxon>Bacteria</taxon>
        <taxon>Bacillati</taxon>
        <taxon>Bacillota</taxon>
        <taxon>Clostridia</taxon>
        <taxon>Lachnospirales</taxon>
        <taxon>Lachnospiraceae</taxon>
        <taxon>Hungatella</taxon>
    </lineage>
</organism>
<dbReference type="PRINTS" id="PR00344">
    <property type="entry name" value="BCTRLSENSOR"/>
</dbReference>
<dbReference type="InterPro" id="IPR036890">
    <property type="entry name" value="HATPase_C_sf"/>
</dbReference>
<keyword evidence="4" id="KW-0597">Phosphoprotein</keyword>
<dbReference type="EC" id="2.7.13.3" evidence="3"/>
<evidence type="ECO:0000256" key="2">
    <source>
        <dbReference type="ARBA" id="ARBA00004370"/>
    </source>
</evidence>
<dbReference type="InterPro" id="IPR036097">
    <property type="entry name" value="HisK_dim/P_sf"/>
</dbReference>
<keyword evidence="9" id="KW-1133">Transmembrane helix</keyword>
<evidence type="ECO:0000256" key="3">
    <source>
        <dbReference type="ARBA" id="ARBA00012438"/>
    </source>
</evidence>
<evidence type="ECO:0000256" key="7">
    <source>
        <dbReference type="ARBA" id="ARBA00023012"/>
    </source>
</evidence>
<name>G5IEP5_9FIRM</name>
<dbReference type="HOGENOM" id="CLU_000445_89_3_9"/>
<feature type="domain" description="HAMP" evidence="11">
    <location>
        <begin position="83"/>
        <end position="134"/>
    </location>
</feature>
<dbReference type="OrthoDB" id="9813151at2"/>
<dbReference type="PANTHER" id="PTHR43547">
    <property type="entry name" value="TWO-COMPONENT HISTIDINE KINASE"/>
    <property type="match status" value="1"/>
</dbReference>
<dbReference type="FunFam" id="3.30.565.10:FF:000006">
    <property type="entry name" value="Sensor histidine kinase WalK"/>
    <property type="match status" value="1"/>
</dbReference>
<dbReference type="FunFam" id="1.10.287.130:FF:000001">
    <property type="entry name" value="Two-component sensor histidine kinase"/>
    <property type="match status" value="1"/>
</dbReference>
<dbReference type="InterPro" id="IPR004358">
    <property type="entry name" value="Sig_transdc_His_kin-like_C"/>
</dbReference>
<dbReference type="PROSITE" id="PS50109">
    <property type="entry name" value="HIS_KIN"/>
    <property type="match status" value="1"/>
</dbReference>
<dbReference type="SMART" id="SM00387">
    <property type="entry name" value="HATPase_c"/>
    <property type="match status" value="1"/>
</dbReference>
<dbReference type="PROSITE" id="PS50885">
    <property type="entry name" value="HAMP"/>
    <property type="match status" value="1"/>
</dbReference>
<dbReference type="SMART" id="SM00388">
    <property type="entry name" value="HisKA"/>
    <property type="match status" value="1"/>
</dbReference>
<dbReference type="CDD" id="cd06225">
    <property type="entry name" value="HAMP"/>
    <property type="match status" value="1"/>
</dbReference>
<reference evidence="12 13" key="1">
    <citation type="submission" date="2011-08" db="EMBL/GenBank/DDBJ databases">
        <title>The Genome Sequence of Clostridium hathewayi WAL-18680.</title>
        <authorList>
            <consortium name="The Broad Institute Genome Sequencing Platform"/>
            <person name="Earl A."/>
            <person name="Ward D."/>
            <person name="Feldgarden M."/>
            <person name="Gevers D."/>
            <person name="Finegold S.M."/>
            <person name="Summanen P.H."/>
            <person name="Molitoris D.R."/>
            <person name="Song M."/>
            <person name="Daigneault M."/>
            <person name="Allen-Vercoe E."/>
            <person name="Young S.K."/>
            <person name="Zeng Q."/>
            <person name="Gargeya S."/>
            <person name="Fitzgerald M."/>
            <person name="Haas B."/>
            <person name="Abouelleil A."/>
            <person name="Alvarado L."/>
            <person name="Arachchi H.M."/>
            <person name="Berlin A."/>
            <person name="Brown A."/>
            <person name="Chapman S.B."/>
            <person name="Chen Z."/>
            <person name="Dunbar C."/>
            <person name="Freedman E."/>
            <person name="Gearin G."/>
            <person name="Gellesch M."/>
            <person name="Goldberg J."/>
            <person name="Griggs A."/>
            <person name="Gujja S."/>
            <person name="Heiman D."/>
            <person name="Howarth C."/>
            <person name="Larson L."/>
            <person name="Lui A."/>
            <person name="MacDonald P.J.P."/>
            <person name="Montmayeur A."/>
            <person name="Murphy C."/>
            <person name="Neiman D."/>
            <person name="Pearson M."/>
            <person name="Priest M."/>
            <person name="Roberts A."/>
            <person name="Saif S."/>
            <person name="Shea T."/>
            <person name="Shenoy N."/>
            <person name="Sisk P."/>
            <person name="Stolte C."/>
            <person name="Sykes S."/>
            <person name="Wortman J."/>
            <person name="Nusbaum C."/>
            <person name="Birren B."/>
        </authorList>
    </citation>
    <scope>NUCLEOTIDE SEQUENCE [LARGE SCALE GENOMIC DNA]</scope>
    <source>
        <strain evidence="12 13">WAL-18680</strain>
    </source>
</reference>
<keyword evidence="5" id="KW-0808">Transferase</keyword>
<keyword evidence="13" id="KW-1185">Reference proteome</keyword>
<dbReference type="CDD" id="cd00082">
    <property type="entry name" value="HisKA"/>
    <property type="match status" value="1"/>
</dbReference>
<comment type="subcellular location">
    <subcellularLocation>
        <location evidence="2">Membrane</location>
    </subcellularLocation>
</comment>
<dbReference type="PANTHER" id="PTHR43547:SF2">
    <property type="entry name" value="HYBRID SIGNAL TRANSDUCTION HISTIDINE KINASE C"/>
    <property type="match status" value="1"/>
</dbReference>
<evidence type="ECO:0000256" key="8">
    <source>
        <dbReference type="ARBA" id="ARBA00023136"/>
    </source>
</evidence>
<evidence type="ECO:0000259" key="10">
    <source>
        <dbReference type="PROSITE" id="PS50109"/>
    </source>
</evidence>